<evidence type="ECO:0000256" key="5">
    <source>
        <dbReference type="ARBA" id="ARBA00022801"/>
    </source>
</evidence>
<dbReference type="GO" id="GO:0046872">
    <property type="term" value="F:metal ion binding"/>
    <property type="evidence" value="ECO:0007669"/>
    <property type="project" value="UniProtKB-KW"/>
</dbReference>
<organism evidence="11 12">
    <name type="scientific">Flavilitoribacter nigricans (strain ATCC 23147 / DSM 23189 / NBRC 102662 / NCIMB 1420 / SS-2)</name>
    <name type="common">Lewinella nigricans</name>
    <dbReference type="NCBI Taxonomy" id="1122177"/>
    <lineage>
        <taxon>Bacteria</taxon>
        <taxon>Pseudomonadati</taxon>
        <taxon>Bacteroidota</taxon>
        <taxon>Saprospiria</taxon>
        <taxon>Saprospirales</taxon>
        <taxon>Lewinellaceae</taxon>
        <taxon>Flavilitoribacter</taxon>
    </lineage>
</organism>
<dbReference type="InterPro" id="IPR011249">
    <property type="entry name" value="Metalloenz_LuxS/M16"/>
</dbReference>
<evidence type="ECO:0000259" key="10">
    <source>
        <dbReference type="Pfam" id="PF05193"/>
    </source>
</evidence>
<evidence type="ECO:0000256" key="2">
    <source>
        <dbReference type="ARBA" id="ARBA00007261"/>
    </source>
</evidence>
<dbReference type="PANTHER" id="PTHR43690:SF34">
    <property type="entry name" value="ZINC PROTEASE PQQL-LIKE"/>
    <property type="match status" value="1"/>
</dbReference>
<comment type="caution">
    <text evidence="11">The sequence shown here is derived from an EMBL/GenBank/DDBJ whole genome shotgun (WGS) entry which is preliminary data.</text>
</comment>
<dbReference type="EMBL" id="PDUD01000070">
    <property type="protein sequence ID" value="PHN00909.1"/>
    <property type="molecule type" value="Genomic_DNA"/>
</dbReference>
<evidence type="ECO:0000313" key="11">
    <source>
        <dbReference type="EMBL" id="PHN00909.1"/>
    </source>
</evidence>
<keyword evidence="12" id="KW-1185">Reference proteome</keyword>
<evidence type="ECO:0000256" key="8">
    <source>
        <dbReference type="RuleBase" id="RU004447"/>
    </source>
</evidence>
<name>A0A2D0MYF2_FLAN2</name>
<dbReference type="Pfam" id="PF05193">
    <property type="entry name" value="Peptidase_M16_C"/>
    <property type="match status" value="2"/>
</dbReference>
<keyword evidence="4" id="KW-0479">Metal-binding</keyword>
<dbReference type="GO" id="GO:0004222">
    <property type="term" value="F:metalloendopeptidase activity"/>
    <property type="evidence" value="ECO:0007669"/>
    <property type="project" value="InterPro"/>
</dbReference>
<dbReference type="GO" id="GO:0006508">
    <property type="term" value="P:proteolysis"/>
    <property type="evidence" value="ECO:0007669"/>
    <property type="project" value="UniProtKB-KW"/>
</dbReference>
<proteinExistence type="inferred from homology"/>
<accession>A0A2D0MYF2</accession>
<evidence type="ECO:0000256" key="3">
    <source>
        <dbReference type="ARBA" id="ARBA00022670"/>
    </source>
</evidence>
<dbReference type="InterPro" id="IPR050626">
    <property type="entry name" value="Peptidase_M16"/>
</dbReference>
<dbReference type="Proteomes" id="UP000223913">
    <property type="component" value="Unassembled WGS sequence"/>
</dbReference>
<dbReference type="SUPFAM" id="SSF63411">
    <property type="entry name" value="LuxS/MPP-like metallohydrolase"/>
    <property type="match status" value="4"/>
</dbReference>
<keyword evidence="5" id="KW-0378">Hydrolase</keyword>
<feature type="domain" description="Peptidase M16 N-terminal" evidence="9">
    <location>
        <begin position="56"/>
        <end position="176"/>
    </location>
</feature>
<dbReference type="AlphaFoldDB" id="A0A2D0MYF2"/>
<dbReference type="OrthoDB" id="9811314at2"/>
<reference evidence="11 12" key="1">
    <citation type="submission" date="2017-10" db="EMBL/GenBank/DDBJ databases">
        <title>The draft genome sequence of Lewinella nigricans NBRC 102662.</title>
        <authorList>
            <person name="Wang K."/>
        </authorList>
    </citation>
    <scope>NUCLEOTIDE SEQUENCE [LARGE SCALE GENOMIC DNA]</scope>
    <source>
        <strain evidence="11 12">NBRC 102662</strain>
    </source>
</reference>
<dbReference type="InterPro" id="IPR007863">
    <property type="entry name" value="Peptidase_M16_C"/>
</dbReference>
<feature type="domain" description="Peptidase M16 C-terminal" evidence="10">
    <location>
        <begin position="692"/>
        <end position="867"/>
    </location>
</feature>
<feature type="domain" description="Peptidase M16 C-terminal" evidence="10">
    <location>
        <begin position="218"/>
        <end position="392"/>
    </location>
</feature>
<protein>
    <submittedName>
        <fullName evidence="11">Peptidase M16</fullName>
    </submittedName>
</protein>
<keyword evidence="6" id="KW-0862">Zinc</keyword>
<evidence type="ECO:0000256" key="1">
    <source>
        <dbReference type="ARBA" id="ARBA00001947"/>
    </source>
</evidence>
<dbReference type="Pfam" id="PF00675">
    <property type="entry name" value="Peptidase_M16"/>
    <property type="match status" value="1"/>
</dbReference>
<dbReference type="PANTHER" id="PTHR43690">
    <property type="entry name" value="NARDILYSIN"/>
    <property type="match status" value="1"/>
</dbReference>
<evidence type="ECO:0000313" key="12">
    <source>
        <dbReference type="Proteomes" id="UP000223913"/>
    </source>
</evidence>
<evidence type="ECO:0000256" key="7">
    <source>
        <dbReference type="ARBA" id="ARBA00023049"/>
    </source>
</evidence>
<keyword evidence="7" id="KW-0482">Metalloprotease</keyword>
<keyword evidence="3" id="KW-0645">Protease</keyword>
<evidence type="ECO:0000259" key="9">
    <source>
        <dbReference type="Pfam" id="PF00675"/>
    </source>
</evidence>
<comment type="similarity">
    <text evidence="2 8">Belongs to the peptidase M16 family.</text>
</comment>
<dbReference type="InterPro" id="IPR011765">
    <property type="entry name" value="Pept_M16_N"/>
</dbReference>
<evidence type="ECO:0000256" key="4">
    <source>
        <dbReference type="ARBA" id="ARBA00022723"/>
    </source>
</evidence>
<dbReference type="RefSeq" id="WP_099155706.1">
    <property type="nucleotide sequence ID" value="NZ_PDUD01000070.1"/>
</dbReference>
<dbReference type="InterPro" id="IPR001431">
    <property type="entry name" value="Pept_M16_Zn_BS"/>
</dbReference>
<dbReference type="PROSITE" id="PS00143">
    <property type="entry name" value="INSULINASE"/>
    <property type="match status" value="1"/>
</dbReference>
<dbReference type="Gene3D" id="3.30.830.10">
    <property type="entry name" value="Metalloenzyme, LuxS/M16 peptidase-like"/>
    <property type="match status" value="4"/>
</dbReference>
<gene>
    <name evidence="11" type="ORF">CRP01_39920</name>
</gene>
<sequence>MTRNDQFRAHTGYFILLLLQLFIFQGTAQTAGTPLPMDPTVISGELDNGLKYFIKHNEKPENRAELRLAVHAGSLQEDDDQQGLAHFIEHMAFNGTENFEKNELIDFLELAGTRFGPDLNAYTSFEETVYMLQTRTDSTELLEKGLLILEDWAGGLTLDPEEIDKERGVVISEWRSSLSPDQRLQQKSFPITYKGSRYAERLPIGDPEIIENADYATIGRFYQDWYRPDLMAVIAVGDFDLLWMEEEIRRRFSDLENPGTPREREDYSIPRHEETRFVIATDKENSFTRIQLSIKHPETPVENEQDYRTSIMHSLYNRMLNARLVEIRQQPNPPFTFAYSGYGGDLGDLDNYFLYAFVAEGGVLQGLSSVYTETRRALDHGFVATELERAKAETLRSAEKSFKEQDKTPSGSLASGLVSHFLKDSPFTDAEQRLALIEKLLPTISLEDINAQPREWITETDRTIVVTGPEKEGATLPAEDAILATLDSIEQLKLDPYIDEVSDAPLLDAELGMGEIVGEKKWPDLGVTEWTLSNGIKVVLKPTDFQNDQIRFTAFSPGGNSLYNDQDYFNATNAVAIIDQSGISDFPLSELNKKLAGKNISVGPYIGELNEGLNGSTSPEDVETLFELIYLYFTAPRKDEEVLQSYVTQQKSIMQNILVNPYYYFAAEKTKLKYADHPRRKALPEMSDLESLDIDKIYEIYQDRFADAGDFTFIFVGNFDLESFRPLLLKYLGSLPTQGRWEKWKDVKADMVEGKIEKTWVRGAAPKALVEMVYHDDFEYTAENRYAFTSLASLVRIKLREAMREDKGGVYGVTVRSNVGQYPKPDYSITISFNAEPEEVDELIATAKSEIEKIMENGADATDIKKITETQLQSKIKNLKENGYWLGQLNARYQNDLPLDGIKLEALEEAIATLDSKMLQDAARKYFGTENFMQFVLLPEEEAFEKN</sequence>
<comment type="cofactor">
    <cofactor evidence="1">
        <name>Zn(2+)</name>
        <dbReference type="ChEBI" id="CHEBI:29105"/>
    </cofactor>
</comment>
<evidence type="ECO:0000256" key="6">
    <source>
        <dbReference type="ARBA" id="ARBA00022833"/>
    </source>
</evidence>